<gene>
    <name evidence="1" type="ORF">S01H4_39367</name>
</gene>
<accession>X1DQT4</accession>
<organism evidence="1">
    <name type="scientific">marine sediment metagenome</name>
    <dbReference type="NCBI Taxonomy" id="412755"/>
    <lineage>
        <taxon>unclassified sequences</taxon>
        <taxon>metagenomes</taxon>
        <taxon>ecological metagenomes</taxon>
    </lineage>
</organism>
<comment type="caution">
    <text evidence="1">The sequence shown here is derived from an EMBL/GenBank/DDBJ whole genome shotgun (WGS) entry which is preliminary data.</text>
</comment>
<protein>
    <submittedName>
        <fullName evidence="1">Uncharacterized protein</fullName>
    </submittedName>
</protein>
<dbReference type="AlphaFoldDB" id="X1DQT4"/>
<sequence length="223" mass="25320">MINVNSVYQTVLLILNQQQRGYITPDEFNKIGTQAQLNIFEAYASDLNQQYRAQQNDTEYSNRIKNIEEKLQFFQRTATPTYNIGTGVFDILDFATPDQPVVIGTTDALYRLGSVFYRDADLGQYVQPNELRQLLLSPLTQPTDKFPIYTYENNVLTLRPASITSGITISYLAKPKDVVWGFTTGPQGQYLYAQGTSVQFDLDVTEQDELIMRILAYAGVIIQ</sequence>
<dbReference type="EMBL" id="BART01021315">
    <property type="protein sequence ID" value="GAG98781.1"/>
    <property type="molecule type" value="Genomic_DNA"/>
</dbReference>
<evidence type="ECO:0000313" key="1">
    <source>
        <dbReference type="EMBL" id="GAG98781.1"/>
    </source>
</evidence>
<feature type="non-terminal residue" evidence="1">
    <location>
        <position position="223"/>
    </location>
</feature>
<reference evidence="1" key="1">
    <citation type="journal article" date="2014" name="Front. Microbiol.">
        <title>High frequency of phylogenetically diverse reductive dehalogenase-homologous genes in deep subseafloor sedimentary metagenomes.</title>
        <authorList>
            <person name="Kawai M."/>
            <person name="Futagami T."/>
            <person name="Toyoda A."/>
            <person name="Takaki Y."/>
            <person name="Nishi S."/>
            <person name="Hori S."/>
            <person name="Arai W."/>
            <person name="Tsubouchi T."/>
            <person name="Morono Y."/>
            <person name="Uchiyama I."/>
            <person name="Ito T."/>
            <person name="Fujiyama A."/>
            <person name="Inagaki F."/>
            <person name="Takami H."/>
        </authorList>
    </citation>
    <scope>NUCLEOTIDE SEQUENCE</scope>
    <source>
        <strain evidence="1">Expedition CK06-06</strain>
    </source>
</reference>
<proteinExistence type="predicted"/>
<name>X1DQT4_9ZZZZ</name>